<dbReference type="Proteomes" id="UP001551658">
    <property type="component" value="Unassembled WGS sequence"/>
</dbReference>
<evidence type="ECO:0000313" key="2">
    <source>
        <dbReference type="Proteomes" id="UP001551658"/>
    </source>
</evidence>
<reference evidence="1 2" key="1">
    <citation type="submission" date="2024-06" db="EMBL/GenBank/DDBJ databases">
        <title>The Natural Products Discovery Center: Release of the First 8490 Sequenced Strains for Exploring Actinobacteria Biosynthetic Diversity.</title>
        <authorList>
            <person name="Kalkreuter E."/>
            <person name="Kautsar S.A."/>
            <person name="Yang D."/>
            <person name="Bader C.D."/>
            <person name="Teijaro C.N."/>
            <person name="Fluegel L."/>
            <person name="Davis C.M."/>
            <person name="Simpson J.R."/>
            <person name="Lauterbach L."/>
            <person name="Steele A.D."/>
            <person name="Gui C."/>
            <person name="Meng S."/>
            <person name="Li G."/>
            <person name="Viehrig K."/>
            <person name="Ye F."/>
            <person name="Su P."/>
            <person name="Kiefer A.F."/>
            <person name="Nichols A."/>
            <person name="Cepeda A.J."/>
            <person name="Yan W."/>
            <person name="Fan B."/>
            <person name="Jiang Y."/>
            <person name="Adhikari A."/>
            <person name="Zheng C.-J."/>
            <person name="Schuster L."/>
            <person name="Cowan T.M."/>
            <person name="Smanski M.J."/>
            <person name="Chevrette M.G."/>
            <person name="De Carvalho L.P.S."/>
            <person name="Shen B."/>
        </authorList>
    </citation>
    <scope>NUCLEOTIDE SEQUENCE [LARGE SCALE GENOMIC DNA]</scope>
    <source>
        <strain evidence="1 2">NPDC050671</strain>
    </source>
</reference>
<dbReference type="EMBL" id="JBFAIH010000031">
    <property type="protein sequence ID" value="MEV0367504.1"/>
    <property type="molecule type" value="Genomic_DNA"/>
</dbReference>
<name>A0ABV3FIH9_9NOCA</name>
<evidence type="ECO:0000313" key="1">
    <source>
        <dbReference type="EMBL" id="MEV0367504.1"/>
    </source>
</evidence>
<proteinExistence type="predicted"/>
<keyword evidence="2" id="KW-1185">Reference proteome</keyword>
<protein>
    <recommendedName>
        <fullName evidence="3">Minor tail protein</fullName>
    </recommendedName>
</protein>
<sequence length="305" mass="34667">MSEYLKFYLIGQDGSRWNLTDETEGVLLRPGPSMLFDAPARTFWLDTSTGSHYQGMQFTRRDPVFSVQIHDPDGDPYMWADTDSRFRMALGMVGEDTFMLEAHTSYGIRRIRMRLLAEPKAYESAPYEGKDPWMTHDSTLAIMAACEKPFWEADPVELSWELEAGTAGSGTVPFENRGDIPVFWKATATAPAHWRLPDKSWGQKIYAKSTYPFNRAVDDADRMVWLPELLAGEDTDIDTDPDEPTLIAHNGAPVQARWASNGFYYPIKPFTKPVQVPVQVEDAYPGAAIQFWIPRHYSRPWGVMV</sequence>
<dbReference type="RefSeq" id="WP_357987154.1">
    <property type="nucleotide sequence ID" value="NZ_JBFAIH010000031.1"/>
</dbReference>
<evidence type="ECO:0008006" key="3">
    <source>
        <dbReference type="Google" id="ProtNLM"/>
    </source>
</evidence>
<gene>
    <name evidence="1" type="ORF">AB0H72_32945</name>
</gene>
<accession>A0ABV3FIH9</accession>
<comment type="caution">
    <text evidence="1">The sequence shown here is derived from an EMBL/GenBank/DDBJ whole genome shotgun (WGS) entry which is preliminary data.</text>
</comment>
<organism evidence="1 2">
    <name type="scientific">Nocardia fusca</name>
    <dbReference type="NCBI Taxonomy" id="941183"/>
    <lineage>
        <taxon>Bacteria</taxon>
        <taxon>Bacillati</taxon>
        <taxon>Actinomycetota</taxon>
        <taxon>Actinomycetes</taxon>
        <taxon>Mycobacteriales</taxon>
        <taxon>Nocardiaceae</taxon>
        <taxon>Nocardia</taxon>
    </lineage>
</organism>